<feature type="transmembrane region" description="Helical" evidence="8">
    <location>
        <begin position="127"/>
        <end position="155"/>
    </location>
</feature>
<dbReference type="PRINTS" id="PR01386">
    <property type="entry name" value="CCMCBIOGNSIS"/>
</dbReference>
<evidence type="ECO:0000256" key="8">
    <source>
        <dbReference type="SAM" id="Phobius"/>
    </source>
</evidence>
<evidence type="ECO:0000256" key="2">
    <source>
        <dbReference type="ARBA" id="ARBA00005840"/>
    </source>
</evidence>
<dbReference type="EMBL" id="CP071446">
    <property type="protein sequence ID" value="QTA38036.1"/>
    <property type="molecule type" value="Genomic_DNA"/>
</dbReference>
<feature type="transmembrane region" description="Helical" evidence="8">
    <location>
        <begin position="175"/>
        <end position="197"/>
    </location>
</feature>
<keyword evidence="7 8" id="KW-0472">Membrane</keyword>
<evidence type="ECO:0000256" key="4">
    <source>
        <dbReference type="ARBA" id="ARBA00022692"/>
    </source>
</evidence>
<feature type="transmembrane region" description="Helical" evidence="8">
    <location>
        <begin position="34"/>
        <end position="54"/>
    </location>
</feature>
<feature type="transmembrane region" description="Helical" evidence="8">
    <location>
        <begin position="6"/>
        <end position="27"/>
    </location>
</feature>
<comment type="similarity">
    <text evidence="2">Belongs to the CcmC/CycZ/HelC family.</text>
</comment>
<keyword evidence="6 8" id="KW-1133">Transmembrane helix</keyword>
<evidence type="ECO:0000259" key="9">
    <source>
        <dbReference type="Pfam" id="PF01578"/>
    </source>
</evidence>
<evidence type="ECO:0000256" key="3">
    <source>
        <dbReference type="ARBA" id="ARBA00016463"/>
    </source>
</evidence>
<dbReference type="Proteomes" id="UP000671862">
    <property type="component" value="Chromosome"/>
</dbReference>
<keyword evidence="11" id="KW-1185">Reference proteome</keyword>
<evidence type="ECO:0000256" key="1">
    <source>
        <dbReference type="ARBA" id="ARBA00004141"/>
    </source>
</evidence>
<proteinExistence type="inferred from homology"/>
<feature type="domain" description="Cytochrome c assembly protein" evidence="9">
    <location>
        <begin position="67"/>
        <end position="260"/>
    </location>
</feature>
<evidence type="ECO:0000313" key="11">
    <source>
        <dbReference type="Proteomes" id="UP000671862"/>
    </source>
</evidence>
<feature type="transmembrane region" description="Helical" evidence="8">
    <location>
        <begin position="209"/>
        <end position="227"/>
    </location>
</feature>
<dbReference type="InterPro" id="IPR045062">
    <property type="entry name" value="Cyt_c_biogenesis_CcsA/CcmC"/>
</dbReference>
<dbReference type="InterPro" id="IPR003557">
    <property type="entry name" value="Cyt_c_biogenesis_CcmC"/>
</dbReference>
<feature type="transmembrane region" description="Helical" evidence="8">
    <location>
        <begin position="96"/>
        <end position="115"/>
    </location>
</feature>
<evidence type="ECO:0000256" key="5">
    <source>
        <dbReference type="ARBA" id="ARBA00022748"/>
    </source>
</evidence>
<keyword evidence="4 8" id="KW-0812">Transmembrane</keyword>
<gene>
    <name evidence="10" type="primary">ccsA</name>
    <name evidence="10" type="ORF">JYK00_00360</name>
</gene>
<organism evidence="10 11">
    <name type="scientific">Thermosipho ferrireducens</name>
    <dbReference type="NCBI Taxonomy" id="2571116"/>
    <lineage>
        <taxon>Bacteria</taxon>
        <taxon>Thermotogati</taxon>
        <taxon>Thermotogota</taxon>
        <taxon>Thermotogae</taxon>
        <taxon>Thermotogales</taxon>
        <taxon>Fervidobacteriaceae</taxon>
        <taxon>Thermosipho</taxon>
    </lineage>
</organism>
<dbReference type="PANTHER" id="PTHR30071:SF1">
    <property type="entry name" value="CYTOCHROME B_B6 PROTEIN-RELATED"/>
    <property type="match status" value="1"/>
</dbReference>
<dbReference type="Pfam" id="PF01578">
    <property type="entry name" value="Cytochrom_C_asm"/>
    <property type="match status" value="1"/>
</dbReference>
<dbReference type="InterPro" id="IPR002541">
    <property type="entry name" value="Cyt_c_assembly"/>
</dbReference>
<reference evidence="10 11" key="1">
    <citation type="submission" date="2021-03" db="EMBL/GenBank/DDBJ databases">
        <title>Thermosipho ferrireducens sp.nov., an anaerobic thermophilic iron-reducing bacterium isolated from a deep-sea hydrothermal sulfide deposits.</title>
        <authorList>
            <person name="Zeng X."/>
            <person name="Chen Y."/>
            <person name="Shao Z."/>
        </authorList>
    </citation>
    <scope>NUCLEOTIDE SEQUENCE [LARGE SCALE GENOMIC DNA]</scope>
    <source>
        <strain evidence="10 11">JL129W03</strain>
    </source>
</reference>
<dbReference type="PANTHER" id="PTHR30071">
    <property type="entry name" value="HEME EXPORTER PROTEIN C"/>
    <property type="match status" value="1"/>
</dbReference>
<evidence type="ECO:0000256" key="6">
    <source>
        <dbReference type="ARBA" id="ARBA00022989"/>
    </source>
</evidence>
<feature type="transmembrane region" description="Helical" evidence="8">
    <location>
        <begin position="60"/>
        <end position="84"/>
    </location>
</feature>
<comment type="subcellular location">
    <subcellularLocation>
        <location evidence="1">Membrane</location>
        <topology evidence="1">Multi-pass membrane protein</topology>
    </subcellularLocation>
</comment>
<sequence>MKDTIFYSLAFGLYLVALLMEIISLFLKKEKIHALAMYTLLLAGILETPGLILRGIQMKFIPITSTFEAVTFIAWVGAFVVFYFYKKYKIDSQTAFISIAVLTTFFAISSSPLVSSEINPPIPALQSYWLVLHVSFAFIGEVFFVVSFATALIYLWSKKEKVKKKMDELTYKSILIGFPFFTLGALIFGAIWAKYAWGRFWSWDPKETWSLITWLFYAGYLHSRYLLKWKGKRSSIIAIIAFMLMIFTFFGVNYILSGLHSYS</sequence>
<evidence type="ECO:0000313" key="10">
    <source>
        <dbReference type="EMBL" id="QTA38036.1"/>
    </source>
</evidence>
<protein>
    <recommendedName>
        <fullName evidence="3">Heme exporter protein C</fullName>
    </recommendedName>
</protein>
<evidence type="ECO:0000256" key="7">
    <source>
        <dbReference type="ARBA" id="ARBA00023136"/>
    </source>
</evidence>
<name>A0ABX7S639_9BACT</name>
<dbReference type="RefSeq" id="WP_207566757.1">
    <property type="nucleotide sequence ID" value="NZ_CP071446.1"/>
</dbReference>
<feature type="transmembrane region" description="Helical" evidence="8">
    <location>
        <begin position="236"/>
        <end position="256"/>
    </location>
</feature>
<accession>A0ABX7S639</accession>
<keyword evidence="5" id="KW-0201">Cytochrome c-type biogenesis</keyword>